<reference evidence="3" key="1">
    <citation type="submission" date="2014-05" db="EMBL/GenBank/DDBJ databases">
        <authorList>
            <person name="Chronopoulou M."/>
        </authorList>
    </citation>
    <scope>NUCLEOTIDE SEQUENCE</scope>
    <source>
        <tissue evidence="3">Whole organism</tissue>
    </source>
</reference>
<evidence type="ECO:0000256" key="1">
    <source>
        <dbReference type="SAM" id="Phobius"/>
    </source>
</evidence>
<name>A0A0K2TEH9_LEPSM</name>
<dbReference type="EMBL" id="HACA01007062">
    <property type="protein sequence ID" value="CDW24423.1"/>
    <property type="molecule type" value="Transcribed_RNA"/>
</dbReference>
<keyword evidence="2" id="KW-0732">Signal</keyword>
<proteinExistence type="predicted"/>
<evidence type="ECO:0000256" key="2">
    <source>
        <dbReference type="SAM" id="SignalP"/>
    </source>
</evidence>
<organism evidence="3">
    <name type="scientific">Lepeophtheirus salmonis</name>
    <name type="common">Salmon louse</name>
    <name type="synonym">Caligus salmonis</name>
    <dbReference type="NCBI Taxonomy" id="72036"/>
    <lineage>
        <taxon>Eukaryota</taxon>
        <taxon>Metazoa</taxon>
        <taxon>Ecdysozoa</taxon>
        <taxon>Arthropoda</taxon>
        <taxon>Crustacea</taxon>
        <taxon>Multicrustacea</taxon>
        <taxon>Hexanauplia</taxon>
        <taxon>Copepoda</taxon>
        <taxon>Siphonostomatoida</taxon>
        <taxon>Caligidae</taxon>
        <taxon>Lepeophtheirus</taxon>
    </lineage>
</organism>
<evidence type="ECO:0008006" key="4">
    <source>
        <dbReference type="Google" id="ProtNLM"/>
    </source>
</evidence>
<feature type="chain" id="PRO_5005487734" description="Fibronectin type-III domain-containing protein" evidence="2">
    <location>
        <begin position="30"/>
        <end position="476"/>
    </location>
</feature>
<accession>A0A0K2TEH9</accession>
<feature type="signal peptide" evidence="2">
    <location>
        <begin position="1"/>
        <end position="29"/>
    </location>
</feature>
<dbReference type="AlphaFoldDB" id="A0A0K2TEH9"/>
<protein>
    <recommendedName>
        <fullName evidence="4">Fibronectin type-III domain-containing protein</fullName>
    </recommendedName>
</protein>
<keyword evidence="1" id="KW-0472">Membrane</keyword>
<keyword evidence="1" id="KW-0812">Transmembrane</keyword>
<feature type="transmembrane region" description="Helical" evidence="1">
    <location>
        <begin position="422"/>
        <end position="448"/>
    </location>
</feature>
<evidence type="ECO:0000313" key="3">
    <source>
        <dbReference type="EMBL" id="CDW24423.1"/>
    </source>
</evidence>
<keyword evidence="1" id="KW-1133">Transmembrane helix</keyword>
<sequence>MRDFLSLKEGSSPALLLLGLFIILRSCQSENCDGLLKTVLQHNSPEFVGFTPLGPVKDKEEESVRFTFTWDHIHSLIKDCASFYLLERRAVSYRKISKRESSYHTSEISEPIKNGTGSFNLPSRDCKVYSTQLTVSSSVDGSLYYSQPLRLWPIAYLGARVKDASDNSFSLIWPTFHCPLPKRVKLLALSSSHEPVQTRRIERISGLKPCTPYEIVLEDAQESPIWSTRFSTKPSPPKILVIPGHRTMTVTTTTGDCPSSRSELTTEITYCTTAHEANEGSGSGYGEEILQSFEEETCVTRTLSESGTPKRILLNNLSPCTIYSLRFRTVDMSAARAENTVLQEYDAAHSTLCIRRDEKGVEEEGTTPLSTVSSETDGGFWFDHTTEEDSLSERNHHFKPEIHKPEIRRTHRTSHLGLDVTIGISLGLSCLFILIGATVIASVFHLYYNNKISPKFSKIAHIECEEDEEDEYDDTI</sequence>